<evidence type="ECO:0000313" key="1">
    <source>
        <dbReference type="EMBL" id="SHJ03092.1"/>
    </source>
</evidence>
<gene>
    <name evidence="1" type="ORF">SAMN02745751_01600</name>
</gene>
<dbReference type="Proteomes" id="UP000184052">
    <property type="component" value="Unassembled WGS sequence"/>
</dbReference>
<sequence length="61" mass="7031">MKCDKLIMLLKNTLYLNDNISQKYIADGINISNSALSQFKRGKLILSDEKQKELLDFLLNI</sequence>
<reference evidence="1 2" key="1">
    <citation type="submission" date="2016-11" db="EMBL/GenBank/DDBJ databases">
        <authorList>
            <person name="Jaros S."/>
            <person name="Januszkiewicz K."/>
            <person name="Wedrychowicz H."/>
        </authorList>
    </citation>
    <scope>NUCLEOTIDE SEQUENCE [LARGE SCALE GENOMIC DNA]</scope>
    <source>
        <strain evidence="1 2">DSM 17477</strain>
    </source>
</reference>
<keyword evidence="2" id="KW-1185">Reference proteome</keyword>
<dbReference type="GO" id="GO:0003677">
    <property type="term" value="F:DNA binding"/>
    <property type="evidence" value="ECO:0007669"/>
    <property type="project" value="InterPro"/>
</dbReference>
<protein>
    <submittedName>
        <fullName evidence="1">Helix-turn-helix</fullName>
    </submittedName>
</protein>
<evidence type="ECO:0000313" key="2">
    <source>
        <dbReference type="Proteomes" id="UP000184052"/>
    </source>
</evidence>
<accession>A0A1M6FZM4</accession>
<dbReference type="EMBL" id="FQZL01000009">
    <property type="protein sequence ID" value="SHJ03092.1"/>
    <property type="molecule type" value="Genomic_DNA"/>
</dbReference>
<dbReference type="InterPro" id="IPR001387">
    <property type="entry name" value="Cro/C1-type_HTH"/>
</dbReference>
<dbReference type="CDD" id="cd00093">
    <property type="entry name" value="HTH_XRE"/>
    <property type="match status" value="1"/>
</dbReference>
<name>A0A1M6FZM4_9FIRM</name>
<dbReference type="InterPro" id="IPR010982">
    <property type="entry name" value="Lambda_DNA-bd_dom_sf"/>
</dbReference>
<dbReference type="AlphaFoldDB" id="A0A1M6FZM4"/>
<dbReference type="SUPFAM" id="SSF47413">
    <property type="entry name" value="lambda repressor-like DNA-binding domains"/>
    <property type="match status" value="1"/>
</dbReference>
<proteinExistence type="predicted"/>
<dbReference type="RefSeq" id="WP_073049057.1">
    <property type="nucleotide sequence ID" value="NZ_FQZL01000009.1"/>
</dbReference>
<organism evidence="1 2">
    <name type="scientific">Dethiosulfatibacter aminovorans DSM 17477</name>
    <dbReference type="NCBI Taxonomy" id="1121476"/>
    <lineage>
        <taxon>Bacteria</taxon>
        <taxon>Bacillati</taxon>
        <taxon>Bacillota</taxon>
        <taxon>Tissierellia</taxon>
        <taxon>Dethiosulfatibacter</taxon>
    </lineage>
</organism>